<feature type="transmembrane region" description="Helical" evidence="6">
    <location>
        <begin position="346"/>
        <end position="366"/>
    </location>
</feature>
<feature type="transmembrane region" description="Helical" evidence="6">
    <location>
        <begin position="225"/>
        <end position="243"/>
    </location>
</feature>
<protein>
    <submittedName>
        <fullName evidence="7">MFS general substrate transporter</fullName>
    </submittedName>
</protein>
<reference evidence="7 8" key="1">
    <citation type="submission" date="2024-03" db="EMBL/GenBank/DDBJ databases">
        <title>Complete genome sequence of the green alga Chloropicon roscoffensis RCC1871.</title>
        <authorList>
            <person name="Lemieux C."/>
            <person name="Pombert J.-F."/>
            <person name="Otis C."/>
            <person name="Turmel M."/>
        </authorList>
    </citation>
    <scope>NUCLEOTIDE SEQUENCE [LARGE SCALE GENOMIC DNA]</scope>
    <source>
        <strain evidence="7 8">RCC1871</strain>
    </source>
</reference>
<dbReference type="Gene3D" id="1.20.1250.20">
    <property type="entry name" value="MFS general substrate transporter like domains"/>
    <property type="match status" value="1"/>
</dbReference>
<feature type="transmembrane region" description="Helical" evidence="6">
    <location>
        <begin position="372"/>
        <end position="393"/>
    </location>
</feature>
<feature type="transmembrane region" description="Helical" evidence="6">
    <location>
        <begin position="89"/>
        <end position="108"/>
    </location>
</feature>
<evidence type="ECO:0000313" key="8">
    <source>
        <dbReference type="Proteomes" id="UP001472866"/>
    </source>
</evidence>
<feature type="transmembrane region" description="Helical" evidence="6">
    <location>
        <begin position="437"/>
        <end position="457"/>
    </location>
</feature>
<feature type="transmembrane region" description="Helical" evidence="6">
    <location>
        <begin position="120"/>
        <end position="141"/>
    </location>
</feature>
<dbReference type="InterPro" id="IPR051068">
    <property type="entry name" value="MFS_Domain-Containing_Protein"/>
</dbReference>
<feature type="transmembrane region" description="Helical" evidence="6">
    <location>
        <begin position="278"/>
        <end position="299"/>
    </location>
</feature>
<gene>
    <name evidence="7" type="ORF">HKI87_12g68840</name>
</gene>
<keyword evidence="2 6" id="KW-0812">Transmembrane</keyword>
<keyword evidence="8" id="KW-1185">Reference proteome</keyword>
<name>A0AAX4PHP5_9CHLO</name>
<dbReference type="PANTHER" id="PTHR23510">
    <property type="entry name" value="INNER MEMBRANE TRANSPORT PROTEIN YAJR"/>
    <property type="match status" value="1"/>
</dbReference>
<comment type="subcellular location">
    <subcellularLocation>
        <location evidence="1">Membrane</location>
        <topology evidence="1">Multi-pass membrane protein</topology>
    </subcellularLocation>
</comment>
<dbReference type="InterPro" id="IPR036259">
    <property type="entry name" value="MFS_trans_sf"/>
</dbReference>
<evidence type="ECO:0000256" key="1">
    <source>
        <dbReference type="ARBA" id="ARBA00004141"/>
    </source>
</evidence>
<accession>A0AAX4PHP5</accession>
<evidence type="ECO:0000313" key="7">
    <source>
        <dbReference type="EMBL" id="WZN65326.1"/>
    </source>
</evidence>
<evidence type="ECO:0000256" key="3">
    <source>
        <dbReference type="ARBA" id="ARBA00022989"/>
    </source>
</evidence>
<dbReference type="AlphaFoldDB" id="A0AAX4PHP5"/>
<evidence type="ECO:0000256" key="4">
    <source>
        <dbReference type="ARBA" id="ARBA00023136"/>
    </source>
</evidence>
<keyword evidence="3 6" id="KW-1133">Transmembrane helix</keyword>
<dbReference type="SUPFAM" id="SSF103473">
    <property type="entry name" value="MFS general substrate transporter"/>
    <property type="match status" value="1"/>
</dbReference>
<dbReference type="EMBL" id="CP151512">
    <property type="protein sequence ID" value="WZN65326.1"/>
    <property type="molecule type" value="Genomic_DNA"/>
</dbReference>
<feature type="transmembrane region" description="Helical" evidence="6">
    <location>
        <begin position="55"/>
        <end position="77"/>
    </location>
</feature>
<sequence>MSLATVRLSRRDVSAFELSHRAGEPVAEEDPAPADAEGHESLSEEEDENKMPTKLALCIGAIQIFMSYFSFSIVIPTSYSYARTFNPPAGFPSAGILVGAASAGSALVQPLYRFLVARSFAGALYLQCLCMFFGSVLYAVARLAGSLNMVVIGRMITGLGATTYPVLVFCSEHVGKRHRSNVMSWCLGVARSLGYSLGPIFAAVLVYVDFRVGELTVDKDSNPGWVIAIASVLQMSLVAYGFPRQGSRLVNRRRAEPSASVAAAAPPRSTKEKWLHGLTLFYFIFACFAGPVVICAWEMSATDIVQNVFGWSIQSSALLVGGMIFTTLFVLPLVGKLSYRILDVKIERYGLLICLGSMLGLFDYVGWEDKPWTTLLPYMLFSFLLINAITVAVTQHYSHVSKVTDVHLHEPMQMGMNIVGFFSRGVGSVAGDFLSPNALGALMTALLATMAALNICLTKQLKPKGL</sequence>
<feature type="transmembrane region" description="Helical" evidence="6">
    <location>
        <begin position="311"/>
        <end position="334"/>
    </location>
</feature>
<keyword evidence="4 6" id="KW-0472">Membrane</keyword>
<organism evidence="7 8">
    <name type="scientific">Chloropicon roscoffensis</name>
    <dbReference type="NCBI Taxonomy" id="1461544"/>
    <lineage>
        <taxon>Eukaryota</taxon>
        <taxon>Viridiplantae</taxon>
        <taxon>Chlorophyta</taxon>
        <taxon>Chloropicophyceae</taxon>
        <taxon>Chloropicales</taxon>
        <taxon>Chloropicaceae</taxon>
        <taxon>Chloropicon</taxon>
    </lineage>
</organism>
<evidence type="ECO:0000256" key="2">
    <source>
        <dbReference type="ARBA" id="ARBA00022692"/>
    </source>
</evidence>
<feature type="transmembrane region" description="Helical" evidence="6">
    <location>
        <begin position="147"/>
        <end position="170"/>
    </location>
</feature>
<feature type="region of interest" description="Disordered" evidence="5">
    <location>
        <begin position="19"/>
        <end position="49"/>
    </location>
</feature>
<feature type="transmembrane region" description="Helical" evidence="6">
    <location>
        <begin position="182"/>
        <end position="205"/>
    </location>
</feature>
<dbReference type="PANTHER" id="PTHR23510:SF64">
    <property type="entry name" value="INNER MEMBRANE TRANSPORT PROTEIN YAJR"/>
    <property type="match status" value="1"/>
</dbReference>
<proteinExistence type="predicted"/>
<dbReference type="GO" id="GO:0016020">
    <property type="term" value="C:membrane"/>
    <property type="evidence" value="ECO:0007669"/>
    <property type="project" value="UniProtKB-SubCell"/>
</dbReference>
<evidence type="ECO:0000256" key="5">
    <source>
        <dbReference type="SAM" id="MobiDB-lite"/>
    </source>
</evidence>
<dbReference type="Proteomes" id="UP001472866">
    <property type="component" value="Chromosome 12"/>
</dbReference>
<evidence type="ECO:0000256" key="6">
    <source>
        <dbReference type="SAM" id="Phobius"/>
    </source>
</evidence>